<dbReference type="Gene3D" id="3.40.190.10">
    <property type="entry name" value="Periplasmic binding protein-like II"/>
    <property type="match status" value="1"/>
</dbReference>
<reference evidence="1 2" key="1">
    <citation type="submission" date="2020-12" db="EMBL/GenBank/DDBJ databases">
        <title>YIM B01967 draft genome.</title>
        <authorList>
            <person name="Yan X."/>
        </authorList>
    </citation>
    <scope>NUCLEOTIDE SEQUENCE [LARGE SCALE GENOMIC DNA]</scope>
    <source>
        <strain evidence="1 2">YIM B01967</strain>
    </source>
</reference>
<dbReference type="Proteomes" id="UP000618943">
    <property type="component" value="Unassembled WGS sequence"/>
</dbReference>
<dbReference type="Pfam" id="PF01547">
    <property type="entry name" value="SBP_bac_1"/>
    <property type="match status" value="1"/>
</dbReference>
<gene>
    <name evidence="1" type="ORF">JFL43_05020</name>
</gene>
<dbReference type="PANTHER" id="PTHR43649">
    <property type="entry name" value="ARABINOSE-BINDING PROTEIN-RELATED"/>
    <property type="match status" value="1"/>
</dbReference>
<keyword evidence="2" id="KW-1185">Reference proteome</keyword>
<dbReference type="PANTHER" id="PTHR43649:SF12">
    <property type="entry name" value="DIACETYLCHITOBIOSE BINDING PROTEIN DASA"/>
    <property type="match status" value="1"/>
</dbReference>
<sequence>MPNKLAIYASLFISVLLVLTGCSQQGPKVSVEKSLVIATLVPEYEETIKNVYSKGYDNDIKTKSVFPNSNDVPSHWDDIDVVIDEYLKKNKDVDLVYGFTPDYLNGLVEKGSIKDLSALLDEALIEKIATAILEPIKLAGEGAVYAVAPSFHDYVLVYNKDIFKEVGVDKPRNSMNWEEVSTLAKEIQVKSNFKGITLGFPTSDHEFYYLYQNLSEPIGNFKNKKGKAILNNELNRKYWKIFTNLYKDNLKVTGEEFVKGEVAMAVLPLSKLVDTKFLEFYGDFDKSQWGLVGMPIFEENKGGLAFSDSLFSISKYSNNDEAVKFLEYVQGKEFAELLANASIFPSYWDGDMKKRLMKKHGYDFSPVYEQPGALIDNAEFKGPKYNEIKSAGADYFVKYMNGKGNINNILIEYENDVNK</sequence>
<dbReference type="RefSeq" id="WP_200748190.1">
    <property type="nucleotide sequence ID" value="NZ_JAEOAH010000004.1"/>
</dbReference>
<proteinExistence type="predicted"/>
<name>A0ABS1H4K8_9BACL</name>
<dbReference type="InterPro" id="IPR050490">
    <property type="entry name" value="Bact_solute-bd_prot1"/>
</dbReference>
<comment type="caution">
    <text evidence="1">The sequence shown here is derived from an EMBL/GenBank/DDBJ whole genome shotgun (WGS) entry which is preliminary data.</text>
</comment>
<evidence type="ECO:0000313" key="2">
    <source>
        <dbReference type="Proteomes" id="UP000618943"/>
    </source>
</evidence>
<dbReference type="PROSITE" id="PS51257">
    <property type="entry name" value="PROKAR_LIPOPROTEIN"/>
    <property type="match status" value="1"/>
</dbReference>
<accession>A0ABS1H4K8</accession>
<dbReference type="InterPro" id="IPR006059">
    <property type="entry name" value="SBP"/>
</dbReference>
<dbReference type="EMBL" id="JAEOAH010000004">
    <property type="protein sequence ID" value="MBK3494226.1"/>
    <property type="molecule type" value="Genomic_DNA"/>
</dbReference>
<protein>
    <submittedName>
        <fullName evidence="1">Extracellular solute-binding protein</fullName>
    </submittedName>
</protein>
<organism evidence="1 2">
    <name type="scientific">Viridibacillus soli</name>
    <dbReference type="NCBI Taxonomy" id="2798301"/>
    <lineage>
        <taxon>Bacteria</taxon>
        <taxon>Bacillati</taxon>
        <taxon>Bacillota</taxon>
        <taxon>Bacilli</taxon>
        <taxon>Bacillales</taxon>
        <taxon>Caryophanaceae</taxon>
        <taxon>Viridibacillus</taxon>
    </lineage>
</organism>
<evidence type="ECO:0000313" key="1">
    <source>
        <dbReference type="EMBL" id="MBK3494226.1"/>
    </source>
</evidence>
<dbReference type="SUPFAM" id="SSF53850">
    <property type="entry name" value="Periplasmic binding protein-like II"/>
    <property type="match status" value="1"/>
</dbReference>